<comment type="catalytic activity">
    <reaction evidence="2">
        <text>2 GTP = 3',3'-c-di-GMP + 2 diphosphate</text>
        <dbReference type="Rhea" id="RHEA:24898"/>
        <dbReference type="ChEBI" id="CHEBI:33019"/>
        <dbReference type="ChEBI" id="CHEBI:37565"/>
        <dbReference type="ChEBI" id="CHEBI:58805"/>
        <dbReference type="EC" id="2.7.7.65"/>
    </reaction>
</comment>
<dbReference type="SUPFAM" id="SSF55073">
    <property type="entry name" value="Nucleotide cyclase"/>
    <property type="match status" value="1"/>
</dbReference>
<dbReference type="AlphaFoldDB" id="A0A975B208"/>
<dbReference type="EC" id="2.7.7.65" evidence="1"/>
<dbReference type="PANTHER" id="PTHR45138">
    <property type="entry name" value="REGULATORY COMPONENTS OF SENSORY TRANSDUCTION SYSTEM"/>
    <property type="match status" value="1"/>
</dbReference>
<organism evidence="5 6">
    <name type="scientific">Sulfurimonas aquatica</name>
    <dbReference type="NCBI Taxonomy" id="2672570"/>
    <lineage>
        <taxon>Bacteria</taxon>
        <taxon>Pseudomonadati</taxon>
        <taxon>Campylobacterota</taxon>
        <taxon>Epsilonproteobacteria</taxon>
        <taxon>Campylobacterales</taxon>
        <taxon>Sulfurimonadaceae</taxon>
        <taxon>Sulfurimonas</taxon>
    </lineage>
</organism>
<accession>A0A975B208</accession>
<dbReference type="RefSeq" id="WP_207561593.1">
    <property type="nucleotide sequence ID" value="NZ_CP046072.1"/>
</dbReference>
<dbReference type="SUPFAM" id="SSF103190">
    <property type="entry name" value="Sensory domain-like"/>
    <property type="match status" value="1"/>
</dbReference>
<feature type="transmembrane region" description="Helical" evidence="3">
    <location>
        <begin position="12"/>
        <end position="34"/>
    </location>
</feature>
<evidence type="ECO:0000313" key="5">
    <source>
        <dbReference type="EMBL" id="QSZ42782.1"/>
    </source>
</evidence>
<protein>
    <recommendedName>
        <fullName evidence="1">diguanylate cyclase</fullName>
        <ecNumber evidence="1">2.7.7.65</ecNumber>
    </recommendedName>
</protein>
<keyword evidence="3" id="KW-0472">Membrane</keyword>
<keyword evidence="6" id="KW-1185">Reference proteome</keyword>
<evidence type="ECO:0000259" key="4">
    <source>
        <dbReference type="PROSITE" id="PS50887"/>
    </source>
</evidence>
<sequence>MNSKSYKLNLFIPVSISILIVAASVFSIVLYLQFAAIEERKMMSAPNFEQEFTNRVKNNVNAFDVLIELLKYDKEIQELFLSKKTDKLFDFMQPIYNRLNEKMDVTHLYFLDINGKVILRVHDKNRHSDIVDRYTFKQAKLLQKPFSGLEFGIKKNFTLRNVHPWFVDGKLIGYIELGKEIDKIMSAISKIIDVEVLMAVKKEIYRDASTHIMQEIHDCVETKDYYIVYNTVAVPDEMQKLCAENMEIDLHIEMNEKYYHTSVNPIKDIQGTDIGYFIFLTNATFERGLFIKMMLILSISIGVFTVLLLVMWKVLSRKRELQINEMADNLANIAVTDELTGLYNRKYFNEQGLLEINRAKREGLCFSMLMMDIDFFKRYNDTYGHQAGDEAIKTVARVIKSTFQRASELSFRIGGEEFAVLITHNKKEDLLERVSRLQEALLLEAVEHKKNDASDFLTISSGLVTCTDGDINNLDVLYKKADAALYAAKENGRNQVAVYDSISPDA</sequence>
<dbReference type="SMART" id="SM00267">
    <property type="entry name" value="GGDEF"/>
    <property type="match status" value="1"/>
</dbReference>
<evidence type="ECO:0000256" key="2">
    <source>
        <dbReference type="ARBA" id="ARBA00034247"/>
    </source>
</evidence>
<reference evidence="5" key="1">
    <citation type="submission" date="2019-11" db="EMBL/GenBank/DDBJ databases">
        <authorList>
            <person name="Kojima H."/>
        </authorList>
    </citation>
    <scope>NUCLEOTIDE SEQUENCE</scope>
    <source>
        <strain evidence="5">H1576</strain>
    </source>
</reference>
<feature type="domain" description="GGDEF" evidence="4">
    <location>
        <begin position="364"/>
        <end position="501"/>
    </location>
</feature>
<dbReference type="PANTHER" id="PTHR45138:SF9">
    <property type="entry name" value="DIGUANYLATE CYCLASE DGCM-RELATED"/>
    <property type="match status" value="1"/>
</dbReference>
<dbReference type="GO" id="GO:0052621">
    <property type="term" value="F:diguanylate cyclase activity"/>
    <property type="evidence" value="ECO:0007669"/>
    <property type="project" value="UniProtKB-EC"/>
</dbReference>
<dbReference type="InterPro" id="IPR029787">
    <property type="entry name" value="Nucleotide_cyclase"/>
</dbReference>
<dbReference type="Pfam" id="PF00990">
    <property type="entry name" value="GGDEF"/>
    <property type="match status" value="1"/>
</dbReference>
<proteinExistence type="predicted"/>
<keyword evidence="3" id="KW-0812">Transmembrane</keyword>
<dbReference type="Gene3D" id="3.30.70.270">
    <property type="match status" value="1"/>
</dbReference>
<dbReference type="Proteomes" id="UP000671852">
    <property type="component" value="Chromosome"/>
</dbReference>
<evidence type="ECO:0000256" key="1">
    <source>
        <dbReference type="ARBA" id="ARBA00012528"/>
    </source>
</evidence>
<dbReference type="Pfam" id="PF14827">
    <property type="entry name" value="dCache_3"/>
    <property type="match status" value="1"/>
</dbReference>
<dbReference type="InterPro" id="IPR029150">
    <property type="entry name" value="dCache_3"/>
</dbReference>
<dbReference type="CDD" id="cd01949">
    <property type="entry name" value="GGDEF"/>
    <property type="match status" value="1"/>
</dbReference>
<dbReference type="KEGG" id="saqt:GJV85_11875"/>
<dbReference type="NCBIfam" id="TIGR00254">
    <property type="entry name" value="GGDEF"/>
    <property type="match status" value="1"/>
</dbReference>
<dbReference type="InterPro" id="IPR050469">
    <property type="entry name" value="Diguanylate_Cyclase"/>
</dbReference>
<evidence type="ECO:0000256" key="3">
    <source>
        <dbReference type="SAM" id="Phobius"/>
    </source>
</evidence>
<dbReference type="FunFam" id="3.30.70.270:FF:000001">
    <property type="entry name" value="Diguanylate cyclase domain protein"/>
    <property type="match status" value="1"/>
</dbReference>
<feature type="transmembrane region" description="Helical" evidence="3">
    <location>
        <begin position="289"/>
        <end position="312"/>
    </location>
</feature>
<name>A0A975B208_9BACT</name>
<evidence type="ECO:0000313" key="6">
    <source>
        <dbReference type="Proteomes" id="UP000671852"/>
    </source>
</evidence>
<dbReference type="InterPro" id="IPR029151">
    <property type="entry name" value="Sensor-like_sf"/>
</dbReference>
<dbReference type="InterPro" id="IPR000160">
    <property type="entry name" value="GGDEF_dom"/>
</dbReference>
<dbReference type="PROSITE" id="PS50887">
    <property type="entry name" value="GGDEF"/>
    <property type="match status" value="1"/>
</dbReference>
<gene>
    <name evidence="5" type="ORF">GJV85_11875</name>
</gene>
<dbReference type="InterPro" id="IPR043128">
    <property type="entry name" value="Rev_trsase/Diguanyl_cyclase"/>
</dbReference>
<keyword evidence="3" id="KW-1133">Transmembrane helix</keyword>
<reference evidence="5" key="2">
    <citation type="submission" date="2021-04" db="EMBL/GenBank/DDBJ databases">
        <title>Isolation and characterization of a novel species of the genus Sulfurimonas.</title>
        <authorList>
            <person name="Fukui M."/>
        </authorList>
    </citation>
    <scope>NUCLEOTIDE SEQUENCE</scope>
    <source>
        <strain evidence="5">H1576</strain>
    </source>
</reference>
<dbReference type="EMBL" id="CP046072">
    <property type="protein sequence ID" value="QSZ42782.1"/>
    <property type="molecule type" value="Genomic_DNA"/>
</dbReference>